<evidence type="ECO:0000256" key="2">
    <source>
        <dbReference type="ARBA" id="ARBA00022692"/>
    </source>
</evidence>
<feature type="transmembrane region" description="Helical" evidence="6">
    <location>
        <begin position="197"/>
        <end position="222"/>
    </location>
</feature>
<evidence type="ECO:0000256" key="3">
    <source>
        <dbReference type="ARBA" id="ARBA00022989"/>
    </source>
</evidence>
<gene>
    <name evidence="9" type="ORF">OC842_004254</name>
</gene>
<dbReference type="InterPro" id="IPR051694">
    <property type="entry name" value="Immunoregulatory_rcpt-like"/>
</dbReference>
<evidence type="ECO:0000259" key="8">
    <source>
        <dbReference type="PROSITE" id="PS50853"/>
    </source>
</evidence>
<comment type="subcellular location">
    <subcellularLocation>
        <location evidence="1">Membrane</location>
        <topology evidence="1">Single-pass membrane protein</topology>
    </subcellularLocation>
</comment>
<feature type="compositionally biased region" description="Low complexity" evidence="5">
    <location>
        <begin position="180"/>
        <end position="196"/>
    </location>
</feature>
<dbReference type="GO" id="GO:0071944">
    <property type="term" value="C:cell periphery"/>
    <property type="evidence" value="ECO:0007669"/>
    <property type="project" value="UniProtKB-ARBA"/>
</dbReference>
<organism evidence="9 10">
    <name type="scientific">Tilletia horrida</name>
    <dbReference type="NCBI Taxonomy" id="155126"/>
    <lineage>
        <taxon>Eukaryota</taxon>
        <taxon>Fungi</taxon>
        <taxon>Dikarya</taxon>
        <taxon>Basidiomycota</taxon>
        <taxon>Ustilaginomycotina</taxon>
        <taxon>Exobasidiomycetes</taxon>
        <taxon>Tilletiales</taxon>
        <taxon>Tilletiaceae</taxon>
        <taxon>Tilletia</taxon>
    </lineage>
</organism>
<evidence type="ECO:0000256" key="4">
    <source>
        <dbReference type="ARBA" id="ARBA00023136"/>
    </source>
</evidence>
<dbReference type="EMBL" id="JAPDMQ010000245">
    <property type="protein sequence ID" value="KAK0529360.1"/>
    <property type="molecule type" value="Genomic_DNA"/>
</dbReference>
<feature type="region of interest" description="Disordered" evidence="5">
    <location>
        <begin position="358"/>
        <end position="446"/>
    </location>
</feature>
<dbReference type="Gene3D" id="1.20.5.510">
    <property type="entry name" value="Single helix bin"/>
    <property type="match status" value="1"/>
</dbReference>
<keyword evidence="4 6" id="KW-0472">Membrane</keyword>
<evidence type="ECO:0000256" key="7">
    <source>
        <dbReference type="SAM" id="SignalP"/>
    </source>
</evidence>
<feature type="domain" description="Fibronectin type-III" evidence="8">
    <location>
        <begin position="75"/>
        <end position="173"/>
    </location>
</feature>
<evidence type="ECO:0000256" key="6">
    <source>
        <dbReference type="SAM" id="Phobius"/>
    </source>
</evidence>
<evidence type="ECO:0000256" key="1">
    <source>
        <dbReference type="ARBA" id="ARBA00004167"/>
    </source>
</evidence>
<evidence type="ECO:0000313" key="9">
    <source>
        <dbReference type="EMBL" id="KAK0529360.1"/>
    </source>
</evidence>
<reference evidence="9" key="1">
    <citation type="journal article" date="2023" name="PhytoFront">
        <title>Draft Genome Resources of Seven Strains of Tilletia horrida, Causal Agent of Kernel Smut of Rice.</title>
        <authorList>
            <person name="Khanal S."/>
            <person name="Antony Babu S."/>
            <person name="Zhou X.G."/>
        </authorList>
    </citation>
    <scope>NUCLEOTIDE SEQUENCE</scope>
    <source>
        <strain evidence="9">TX3</strain>
    </source>
</reference>
<dbReference type="PROSITE" id="PS50853">
    <property type="entry name" value="FN3"/>
    <property type="match status" value="1"/>
</dbReference>
<feature type="region of interest" description="Disordered" evidence="5">
    <location>
        <begin position="138"/>
        <end position="196"/>
    </location>
</feature>
<comment type="caution">
    <text evidence="9">The sequence shown here is derived from an EMBL/GenBank/DDBJ whole genome shotgun (WGS) entry which is preliminary data.</text>
</comment>
<proteinExistence type="predicted"/>
<feature type="compositionally biased region" description="Low complexity" evidence="5">
    <location>
        <begin position="482"/>
        <end position="496"/>
    </location>
</feature>
<accession>A0AAN6GCK6</accession>
<feature type="compositionally biased region" description="Low complexity" evidence="5">
    <location>
        <begin position="387"/>
        <end position="405"/>
    </location>
</feature>
<dbReference type="Proteomes" id="UP001176521">
    <property type="component" value="Unassembled WGS sequence"/>
</dbReference>
<dbReference type="AlphaFoldDB" id="A0AAN6GCK6"/>
<dbReference type="GO" id="GO:0016020">
    <property type="term" value="C:membrane"/>
    <property type="evidence" value="ECO:0007669"/>
    <property type="project" value="UniProtKB-SubCell"/>
</dbReference>
<keyword evidence="7" id="KW-0732">Signal</keyword>
<evidence type="ECO:0000256" key="5">
    <source>
        <dbReference type="SAM" id="MobiDB-lite"/>
    </source>
</evidence>
<evidence type="ECO:0000313" key="10">
    <source>
        <dbReference type="Proteomes" id="UP001176521"/>
    </source>
</evidence>
<feature type="signal peptide" evidence="7">
    <location>
        <begin position="1"/>
        <end position="23"/>
    </location>
</feature>
<keyword evidence="10" id="KW-1185">Reference proteome</keyword>
<keyword evidence="2 6" id="KW-0812">Transmembrane</keyword>
<feature type="region of interest" description="Disordered" evidence="5">
    <location>
        <begin position="237"/>
        <end position="336"/>
    </location>
</feature>
<dbReference type="InterPro" id="IPR003961">
    <property type="entry name" value="FN3_dom"/>
</dbReference>
<feature type="compositionally biased region" description="Low complexity" evidence="5">
    <location>
        <begin position="143"/>
        <end position="163"/>
    </location>
</feature>
<keyword evidence="3 6" id="KW-1133">Transmembrane helix</keyword>
<feature type="compositionally biased region" description="Pro residues" evidence="5">
    <location>
        <begin position="422"/>
        <end position="434"/>
    </location>
</feature>
<sequence>MRAIRKFAAAILAIVSLASRGHAFNATALRANCTNADFEMSISPAEYRASNAFEVSITTSSGERKDGLFPLLGTDPTDPLFVYPNNLSTSITITWKTPMQSGGDASWVFTLYNGSTPILYPGRTFIDTGTVRQYVDCTPPPNATTTTTTAAGSTSTTISSAGGIVPGSSTSAPVGADPTASTSSGNSKGSGDSSSSAGAIAGGVVGGVLGLALIAVLAAWLFRRNKAAHAYQNHPRATEAGAGTGGGTGGTFDQKHPQGAYGAPAGAIGAGPGGLAHQHLQSQHTPHASLGSDARPMSATPSAFYPSTMAGWTQQAPSQPFAHGGPSSHHTHTSLYGVPAGLAGGGLAAAGAAAATTTTTTGSAQDHNRRGSSTMTNSLPQGGGGVSTSALPPSTSTSSPHHSVLGSTNPLLASWGGGAPSAAPPGPGPGPGPDGLPAYDGTARPPVLRPEKAAHIREHVLHGAGSNQPAGPSLGGEQPAVGSTPGSVPAAGAGAVHNDATGDFGD</sequence>
<dbReference type="PANTHER" id="PTHR15549">
    <property type="entry name" value="PAIRED IMMUNOGLOBULIN-LIKE TYPE 2 RECEPTOR"/>
    <property type="match status" value="1"/>
</dbReference>
<feature type="region of interest" description="Disordered" evidence="5">
    <location>
        <begin position="461"/>
        <end position="506"/>
    </location>
</feature>
<protein>
    <recommendedName>
        <fullName evidence="8">Fibronectin type-III domain-containing protein</fullName>
    </recommendedName>
</protein>
<feature type="chain" id="PRO_5042977654" description="Fibronectin type-III domain-containing protein" evidence="7">
    <location>
        <begin position="24"/>
        <end position="506"/>
    </location>
</feature>
<name>A0AAN6GCK6_9BASI</name>
<feature type="compositionally biased region" description="Polar residues" evidence="5">
    <location>
        <begin position="371"/>
        <end position="380"/>
    </location>
</feature>